<sequence>MSKTRAISQKSRPSEFGAPRLIQGPPQHRGLRCEIIKQIEAAERSRPLRNVAMLSWLVRNLRLRLERLFRRSQNVNPVYTAVLLLFQFSLAFFASLSFPLIIRRLALPPSIENEIDLNLSFNTCTSELHGICSFPSATVEYEKGTLFSPSVAYALSVRLRFADIDSGRKLGLFQNVLSFYDGDEQLKTYSKTSYLREPTILTKMEYFFPFIAVLVGVRKNGKDAPPFRCRACCFTIILYWGAKSILGNSETIDRENAFAARTTECSKDVGLLSSKSPTTPIPVPPDEYIPDNVDEVPPCADFSGIPGWDVRPPDPPQTSFQCCDVYHRGDEVSMVSSGPLLGDAASLPPLCQGFCGRYMLPVGNDSNSEPLWSECGPCKWGSGAVDHRVCAPCESELSAYDWLFLVFMAILPLLVHCFCVHWHTPKKTSRVHELCEHLCCVFECVVASIAAILVFPPRLSFKLWGCARSNIKEWYPELYNPIINHVKPMRCSYEVVFPLYSLPFIYLLFLLCAVLIFRSFLYIVVLKRKRDAKAYYYALLSIPKVAIIHALLAGVLYQSYPYIVMLWSLGANAVHLAVEGKMSMKEIAKVVCTSPMHMAMLTVNMSLLAFALLAISVQKPKSHDRCKLCDSNGCFDPKRAFILWRFLIVLSQLHRRLSPSSQLSAAIRQLRMDQWIVFPEPASFVFSLMNFYSLWLFYKRVKRMDRLQNRMMWKIYTAVGSTLYGSLLLIWYARHVYHMTQHFDYGYNMRCCIGVSLLTTAMYLLYIAIRWRRFRQFSRSDRILIGIIIWTNGSVLFETLDFAPIFWTFDPHSLFHAATVPLPLYLSVFLREYVIEHGYRLDKDV</sequence>
<keyword evidence="3" id="KW-0256">Endoplasmic reticulum</keyword>
<proteinExistence type="predicted"/>
<evidence type="ECO:0000256" key="5">
    <source>
        <dbReference type="ARBA" id="ARBA00023098"/>
    </source>
</evidence>
<keyword evidence="4 8" id="KW-1133">Transmembrane helix</keyword>
<evidence type="ECO:0000256" key="6">
    <source>
        <dbReference type="ARBA" id="ARBA00023136"/>
    </source>
</evidence>
<feature type="transmembrane region" description="Helical" evidence="8">
    <location>
        <begin position="682"/>
        <end position="701"/>
    </location>
</feature>
<evidence type="ECO:0000256" key="4">
    <source>
        <dbReference type="ARBA" id="ARBA00022989"/>
    </source>
</evidence>
<reference evidence="9 10" key="1">
    <citation type="submission" date="2013-05" db="EMBL/GenBank/DDBJ databases">
        <title>Draft genome of the parasitic nematode Anyclostoma ceylanicum.</title>
        <authorList>
            <person name="Mitreva M."/>
        </authorList>
    </citation>
    <scope>NUCLEOTIDE SEQUENCE [LARGE SCALE GENOMIC DNA]</scope>
</reference>
<gene>
    <name evidence="9" type="ORF">ANCCEY_01465</name>
</gene>
<dbReference type="GO" id="GO:0006506">
    <property type="term" value="P:GPI anchor biosynthetic process"/>
    <property type="evidence" value="ECO:0007669"/>
    <property type="project" value="InterPro"/>
</dbReference>
<keyword evidence="10" id="KW-1185">Reference proteome</keyword>
<feature type="transmembrane region" description="Helical" evidence="8">
    <location>
        <begin position="534"/>
        <end position="553"/>
    </location>
</feature>
<feature type="transmembrane region" description="Helical" evidence="8">
    <location>
        <begin position="504"/>
        <end position="525"/>
    </location>
</feature>
<dbReference type="Proteomes" id="UP000054495">
    <property type="component" value="Unassembled WGS sequence"/>
</dbReference>
<name>A0A0D6M5M7_9BILA</name>
<comment type="subcellular location">
    <subcellularLocation>
        <location evidence="1">Endoplasmic reticulum membrane</location>
        <topology evidence="1">Multi-pass membrane protein</topology>
    </subcellularLocation>
</comment>
<feature type="transmembrane region" description="Helical" evidence="8">
    <location>
        <begin position="402"/>
        <end position="422"/>
    </location>
</feature>
<feature type="transmembrane region" description="Helical" evidence="8">
    <location>
        <begin position="559"/>
        <end position="578"/>
    </location>
</feature>
<feature type="transmembrane region" description="Helical" evidence="8">
    <location>
        <begin position="78"/>
        <end position="102"/>
    </location>
</feature>
<dbReference type="InterPro" id="IPR008485">
    <property type="entry name" value="JAMP"/>
</dbReference>
<dbReference type="Pfam" id="PF06775">
    <property type="entry name" value="Seipin"/>
    <property type="match status" value="1"/>
</dbReference>
<dbReference type="GO" id="GO:0031625">
    <property type="term" value="F:ubiquitin protein ligase binding"/>
    <property type="evidence" value="ECO:0007669"/>
    <property type="project" value="TreeGrafter"/>
</dbReference>
<feature type="transmembrane region" description="Helical" evidence="8">
    <location>
        <begin position="753"/>
        <end position="771"/>
    </location>
</feature>
<dbReference type="InterPro" id="IPR007217">
    <property type="entry name" value="Per1-like"/>
</dbReference>
<accession>A0A0D6M5M7</accession>
<evidence type="ECO:0000256" key="8">
    <source>
        <dbReference type="SAM" id="Phobius"/>
    </source>
</evidence>
<feature type="transmembrane region" description="Helical" evidence="8">
    <location>
        <begin position="598"/>
        <end position="617"/>
    </location>
</feature>
<feature type="transmembrane region" description="Helical" evidence="8">
    <location>
        <begin position="783"/>
        <end position="807"/>
    </location>
</feature>
<dbReference type="Pfam" id="PF04080">
    <property type="entry name" value="Per1"/>
    <property type="match status" value="1"/>
</dbReference>
<dbReference type="EMBL" id="KE124794">
    <property type="protein sequence ID" value="EPB79415.1"/>
    <property type="molecule type" value="Genomic_DNA"/>
</dbReference>
<evidence type="ECO:0000256" key="3">
    <source>
        <dbReference type="ARBA" id="ARBA00022824"/>
    </source>
</evidence>
<dbReference type="PANTHER" id="PTHR12740">
    <property type="entry name" value="JNK1/MAPK8-ASSOCIATED MEMBRANE PROTEIN"/>
    <property type="match status" value="1"/>
</dbReference>
<feature type="compositionally biased region" description="Polar residues" evidence="7">
    <location>
        <begin position="1"/>
        <end position="11"/>
    </location>
</feature>
<dbReference type="GO" id="GO:0005789">
    <property type="term" value="C:endoplasmic reticulum membrane"/>
    <property type="evidence" value="ECO:0007669"/>
    <property type="project" value="UniProtKB-SubCell"/>
</dbReference>
<evidence type="ECO:0000313" key="9">
    <source>
        <dbReference type="EMBL" id="EPB79415.1"/>
    </source>
</evidence>
<keyword evidence="5" id="KW-0443">Lipid metabolism</keyword>
<evidence type="ECO:0000256" key="7">
    <source>
        <dbReference type="SAM" id="MobiDB-lite"/>
    </source>
</evidence>
<evidence type="ECO:0000313" key="10">
    <source>
        <dbReference type="Proteomes" id="UP000054495"/>
    </source>
</evidence>
<organism evidence="9 10">
    <name type="scientific">Ancylostoma ceylanicum</name>
    <dbReference type="NCBI Taxonomy" id="53326"/>
    <lineage>
        <taxon>Eukaryota</taxon>
        <taxon>Metazoa</taxon>
        <taxon>Ecdysozoa</taxon>
        <taxon>Nematoda</taxon>
        <taxon>Chromadorea</taxon>
        <taxon>Rhabditida</taxon>
        <taxon>Rhabditina</taxon>
        <taxon>Rhabditomorpha</taxon>
        <taxon>Strongyloidea</taxon>
        <taxon>Ancylostomatidae</taxon>
        <taxon>Ancylostomatinae</taxon>
        <taxon>Ancylostoma</taxon>
    </lineage>
</organism>
<feature type="region of interest" description="Disordered" evidence="7">
    <location>
        <begin position="1"/>
        <end position="26"/>
    </location>
</feature>
<dbReference type="CDD" id="cd23995">
    <property type="entry name" value="Seipin_BSCL2_like"/>
    <property type="match status" value="1"/>
</dbReference>
<keyword evidence="6 8" id="KW-0472">Membrane</keyword>
<dbReference type="GO" id="GO:0140042">
    <property type="term" value="P:lipid droplet formation"/>
    <property type="evidence" value="ECO:0007669"/>
    <property type="project" value="UniProtKB-ARBA"/>
</dbReference>
<dbReference type="PANTHER" id="PTHR12740:SF4">
    <property type="entry name" value="JNK1_MAPK8-ASSOCIATED MEMBRANE PROTEIN"/>
    <property type="match status" value="1"/>
</dbReference>
<dbReference type="GO" id="GO:0006986">
    <property type="term" value="P:response to unfolded protein"/>
    <property type="evidence" value="ECO:0007669"/>
    <property type="project" value="InterPro"/>
</dbReference>
<dbReference type="AlphaFoldDB" id="A0A0D6M5M7"/>
<evidence type="ECO:0000256" key="1">
    <source>
        <dbReference type="ARBA" id="ARBA00004477"/>
    </source>
</evidence>
<dbReference type="InterPro" id="IPR009617">
    <property type="entry name" value="Seipin"/>
</dbReference>
<feature type="transmembrane region" description="Helical" evidence="8">
    <location>
        <begin position="434"/>
        <end position="455"/>
    </location>
</feature>
<dbReference type="GO" id="GO:0036503">
    <property type="term" value="P:ERAD pathway"/>
    <property type="evidence" value="ECO:0007669"/>
    <property type="project" value="TreeGrafter"/>
</dbReference>
<dbReference type="Pfam" id="PF05571">
    <property type="entry name" value="JAMP"/>
    <property type="match status" value="1"/>
</dbReference>
<protein>
    <submittedName>
        <fullName evidence="9">Uncharacterized protein</fullName>
    </submittedName>
</protein>
<evidence type="ECO:0000256" key="2">
    <source>
        <dbReference type="ARBA" id="ARBA00022692"/>
    </source>
</evidence>
<keyword evidence="2 8" id="KW-0812">Transmembrane</keyword>
<feature type="transmembrane region" description="Helical" evidence="8">
    <location>
        <begin position="713"/>
        <end position="733"/>
    </location>
</feature>